<evidence type="ECO:0000313" key="3">
    <source>
        <dbReference type="EMBL" id="QQA00762.1"/>
    </source>
</evidence>
<protein>
    <recommendedName>
        <fullName evidence="2">Endonuclease/exonuclease/phosphatase domain-containing protein</fullName>
    </recommendedName>
</protein>
<proteinExistence type="predicted"/>
<feature type="chain" id="PRO_5032393580" description="Endonuclease/exonuclease/phosphatase domain-containing protein" evidence="1">
    <location>
        <begin position="27"/>
        <end position="335"/>
    </location>
</feature>
<dbReference type="Proteomes" id="UP000595224">
    <property type="component" value="Chromosome"/>
</dbReference>
<dbReference type="RefSeq" id="WP_198442453.1">
    <property type="nucleotide sequence ID" value="NZ_CBCSHE010000020.1"/>
</dbReference>
<evidence type="ECO:0000256" key="1">
    <source>
        <dbReference type="SAM" id="SignalP"/>
    </source>
</evidence>
<dbReference type="InterPro" id="IPR036691">
    <property type="entry name" value="Endo/exonu/phosph_ase_sf"/>
</dbReference>
<feature type="domain" description="Endonuclease/exonuclease/phosphatase" evidence="2">
    <location>
        <begin position="42"/>
        <end position="286"/>
    </location>
</feature>
<dbReference type="EMBL" id="CP064936">
    <property type="protein sequence ID" value="QQA00762.1"/>
    <property type="molecule type" value="Genomic_DNA"/>
</dbReference>
<dbReference type="AlphaFoldDB" id="A0A7T3V4L0"/>
<accession>A0A7T3V4L0</accession>
<dbReference type="InterPro" id="IPR005135">
    <property type="entry name" value="Endo/exonuclease/phosphatase"/>
</dbReference>
<reference evidence="3 4" key="1">
    <citation type="submission" date="2020-11" db="EMBL/GenBank/DDBJ databases">
        <title>Treponema Peruensis nv. sp., first commensal Treponema isolated from human feces.</title>
        <authorList>
            <person name="Belkhou C."/>
            <person name="Raes J."/>
        </authorList>
    </citation>
    <scope>NUCLEOTIDE SEQUENCE [LARGE SCALE GENOMIC DNA]</scope>
    <source>
        <strain evidence="3 4">RCC2812</strain>
    </source>
</reference>
<dbReference type="SUPFAM" id="SSF56219">
    <property type="entry name" value="DNase I-like"/>
    <property type="match status" value="1"/>
</dbReference>
<organism evidence="3 4">
    <name type="scientific">Treponema peruense</name>
    <dbReference type="NCBI Taxonomy" id="2787628"/>
    <lineage>
        <taxon>Bacteria</taxon>
        <taxon>Pseudomonadati</taxon>
        <taxon>Spirochaetota</taxon>
        <taxon>Spirochaetia</taxon>
        <taxon>Spirochaetales</taxon>
        <taxon>Treponemataceae</taxon>
        <taxon>Treponema</taxon>
    </lineage>
</organism>
<dbReference type="Pfam" id="PF19580">
    <property type="entry name" value="Exo_endo_phos_3"/>
    <property type="match status" value="1"/>
</dbReference>
<gene>
    <name evidence="3" type="ORF">IWA51_10965</name>
</gene>
<keyword evidence="4" id="KW-1185">Reference proteome</keyword>
<sequence length="335" mass="37834">MKYFTKAFIFLTAVLAFFSCSGGNIGGECNRQKTENAASLRIVNWNVQTFFDAQCDGSEYSEFIKSRRWGEEPYKERLRRLCSVIRELDADVFVMEELESASVMHDISNFLAGEWNVKKQYLYGCYAKNEGSAIGCGVLSRIPLENMRVHNLDVRSESEEMPRLRPLIEVSVVCGNSALVLLVNHWKSKSGGAEVTEKWRVREECVLAERICALLEQDACVLALGDFNRDILEFEQGSAAAGVSLRTNSGRVVQIQSPWFDEDGLLLEPGSYFFRDEWSRIDNMFAAGGARIVSFGAECSGPWCEEITFVPKKYTVWNGEGYSDHLPVSCEVEFY</sequence>
<dbReference type="PROSITE" id="PS51257">
    <property type="entry name" value="PROKAR_LIPOPROTEIN"/>
    <property type="match status" value="1"/>
</dbReference>
<dbReference type="Gene3D" id="3.60.10.10">
    <property type="entry name" value="Endonuclease/exonuclease/phosphatase"/>
    <property type="match status" value="1"/>
</dbReference>
<dbReference type="PANTHER" id="PTHR42834:SF1">
    <property type="entry name" value="ENDONUCLEASE_EXONUCLEASE_PHOSPHATASE FAMILY PROTEIN (AFU_ORTHOLOGUE AFUA_3G09210)"/>
    <property type="match status" value="1"/>
</dbReference>
<evidence type="ECO:0000259" key="2">
    <source>
        <dbReference type="Pfam" id="PF19580"/>
    </source>
</evidence>
<name>A0A7T3V4L0_9SPIR</name>
<dbReference type="PANTHER" id="PTHR42834">
    <property type="entry name" value="ENDONUCLEASE/EXONUCLEASE/PHOSPHATASE FAMILY PROTEIN (AFU_ORTHOLOGUE AFUA_3G09210)"/>
    <property type="match status" value="1"/>
</dbReference>
<dbReference type="KEGG" id="tper:IWA51_10965"/>
<keyword evidence="1" id="KW-0732">Signal</keyword>
<evidence type="ECO:0000313" key="4">
    <source>
        <dbReference type="Proteomes" id="UP000595224"/>
    </source>
</evidence>
<feature type="signal peptide" evidence="1">
    <location>
        <begin position="1"/>
        <end position="26"/>
    </location>
</feature>
<dbReference type="GO" id="GO:0003824">
    <property type="term" value="F:catalytic activity"/>
    <property type="evidence" value="ECO:0007669"/>
    <property type="project" value="InterPro"/>
</dbReference>